<keyword evidence="2" id="KW-1185">Reference proteome</keyword>
<gene>
    <name evidence="1" type="ORF">ACFFHK_01120</name>
</gene>
<accession>A0ABV6GZS6</accession>
<dbReference type="Proteomes" id="UP001589767">
    <property type="component" value="Unassembled WGS sequence"/>
</dbReference>
<comment type="caution">
    <text evidence="1">The sequence shown here is derived from an EMBL/GenBank/DDBJ whole genome shotgun (WGS) entry which is preliminary data.</text>
</comment>
<dbReference type="EMBL" id="JBHLWB010000001">
    <property type="protein sequence ID" value="MFC0308307.1"/>
    <property type="molecule type" value="Genomic_DNA"/>
</dbReference>
<name>A0ABV6GZS6_9PAST</name>
<protein>
    <submittedName>
        <fullName evidence="1">Uncharacterized protein</fullName>
    </submittedName>
</protein>
<dbReference type="RefSeq" id="WP_382368022.1">
    <property type="nucleotide sequence ID" value="NZ_JBHLWB010000001.1"/>
</dbReference>
<sequence>MKTNNEIELMINSNNAVEIDADMEFVSEYGAVYQFGDGEYDNQPEWEFGCEVSMESLIDMMREEESWELLQLNLGNL</sequence>
<proteinExistence type="predicted"/>
<reference evidence="1 2" key="1">
    <citation type="submission" date="2024-09" db="EMBL/GenBank/DDBJ databases">
        <authorList>
            <person name="Sun Q."/>
            <person name="Mori K."/>
        </authorList>
    </citation>
    <scope>NUCLEOTIDE SEQUENCE [LARGE SCALE GENOMIC DNA]</scope>
    <source>
        <strain evidence="1 2">CCM 7539</strain>
    </source>
</reference>
<evidence type="ECO:0000313" key="1">
    <source>
        <dbReference type="EMBL" id="MFC0308307.1"/>
    </source>
</evidence>
<evidence type="ECO:0000313" key="2">
    <source>
        <dbReference type="Proteomes" id="UP001589767"/>
    </source>
</evidence>
<organism evidence="1 2">
    <name type="scientific">Gallibacterium trehalosifermentans</name>
    <dbReference type="NCBI Taxonomy" id="516935"/>
    <lineage>
        <taxon>Bacteria</taxon>
        <taxon>Pseudomonadati</taxon>
        <taxon>Pseudomonadota</taxon>
        <taxon>Gammaproteobacteria</taxon>
        <taxon>Pasteurellales</taxon>
        <taxon>Pasteurellaceae</taxon>
        <taxon>Gallibacterium</taxon>
    </lineage>
</organism>